<keyword evidence="10" id="KW-1185">Reference proteome</keyword>
<evidence type="ECO:0000256" key="4">
    <source>
        <dbReference type="ARBA" id="ARBA00022989"/>
    </source>
</evidence>
<dbReference type="Proteomes" id="UP000630805">
    <property type="component" value="Unassembled WGS sequence"/>
</dbReference>
<comment type="subcellular location">
    <subcellularLocation>
        <location evidence="1">Cell membrane</location>
        <topology evidence="1">Multi-pass membrane protein</topology>
    </subcellularLocation>
</comment>
<keyword evidence="4 7" id="KW-1133">Transmembrane helix</keyword>
<keyword evidence="5 7" id="KW-0472">Membrane</keyword>
<keyword evidence="3 7" id="KW-0812">Transmembrane</keyword>
<dbReference type="PANTHER" id="PTHR32309:SF13">
    <property type="entry name" value="FERRIC ENTEROBACTIN TRANSPORT PROTEIN FEPE"/>
    <property type="match status" value="1"/>
</dbReference>
<name>A0ABX2PU61_9RHOB</name>
<evidence type="ECO:0000256" key="7">
    <source>
        <dbReference type="SAM" id="Phobius"/>
    </source>
</evidence>
<evidence type="ECO:0000256" key="2">
    <source>
        <dbReference type="ARBA" id="ARBA00022475"/>
    </source>
</evidence>
<evidence type="ECO:0000256" key="1">
    <source>
        <dbReference type="ARBA" id="ARBA00004651"/>
    </source>
</evidence>
<evidence type="ECO:0000256" key="5">
    <source>
        <dbReference type="ARBA" id="ARBA00023136"/>
    </source>
</evidence>
<evidence type="ECO:0000256" key="6">
    <source>
        <dbReference type="SAM" id="MobiDB-lite"/>
    </source>
</evidence>
<protein>
    <submittedName>
        <fullName evidence="9">GumC family protein</fullName>
    </submittedName>
</protein>
<dbReference type="PANTHER" id="PTHR32309">
    <property type="entry name" value="TYROSINE-PROTEIN KINASE"/>
    <property type="match status" value="1"/>
</dbReference>
<keyword evidence="2" id="KW-1003">Cell membrane</keyword>
<sequence>MNEPVKERRITWTKDNAHLLAGYRDEPRLDMGAMIRAVRRQAPLVMTCAIAGVVIAILMILGSVPRYTAVETVLLDEERAELLDEVSPLPNAVRSDTAVQSEIEIIKSRALAYQVVDLLKLDQDADFLSPPLGVTEKLNRMVSSVTRPIAQLLTPDPPVRENSGPTESDETGAAGSQIPIFNLEVTDRDRAVRILRDRLSVSRSGQSLVIEIGFSDFDPTRAALVARGYGAAYESFQLLTTNEVAAKAEAWLRERLEVLEQKSIQATSALQEFRTENDLVQVRGDLLTEQQQSELATELVNAAASSAEAEAYLSSLESLLARANGNEDIIAVPFVEGLVAGVSDELRREYLNAGQSYRRIVEQFGETHPQAQLLDERIQELADTLLVELEQATEAARIAYNIARGRERSLRADLEATTGTTDLNVALRGRLQQLEAISETYAQVYRDYLARLEVTMQQQNFPIASVKIISPAEIPKDPSSPRKKAMLFIGLLLGGLLGTLAGTARELIPKPVRTVSELRQEVGLSCAGMLPNAGSLGNSGAIDTYTQTIERLAQACEANALKSDGLLIAIAPLTQGLKRTYDLPLELANRLSRNGTLRVLVVFEHSPPQALPATALADIETVSLQDALGGVQASAAAGSVDSDQTVLTKELRANFSFVLLVMDPLSQSEQSDPHAWAYDMTLLRIPWGKVLPSFVSDALLDHPRFSEALTTTVLEDADLGKARRYLSTGSYEELKING</sequence>
<evidence type="ECO:0000313" key="9">
    <source>
        <dbReference type="EMBL" id="NVO57329.1"/>
    </source>
</evidence>
<comment type="caution">
    <text evidence="9">The sequence shown here is derived from an EMBL/GenBank/DDBJ whole genome shotgun (WGS) entry which is preliminary data.</text>
</comment>
<evidence type="ECO:0000313" key="10">
    <source>
        <dbReference type="Proteomes" id="UP000630805"/>
    </source>
</evidence>
<organism evidence="9 10">
    <name type="scientific">Ruegeria haliotis</name>
    <dbReference type="NCBI Taxonomy" id="2747601"/>
    <lineage>
        <taxon>Bacteria</taxon>
        <taxon>Pseudomonadati</taxon>
        <taxon>Pseudomonadota</taxon>
        <taxon>Alphaproteobacteria</taxon>
        <taxon>Rhodobacterales</taxon>
        <taxon>Roseobacteraceae</taxon>
        <taxon>Ruegeria</taxon>
    </lineage>
</organism>
<dbReference type="InterPro" id="IPR003856">
    <property type="entry name" value="LPS_length_determ_N"/>
</dbReference>
<dbReference type="Pfam" id="PF02706">
    <property type="entry name" value="Wzz"/>
    <property type="match status" value="1"/>
</dbReference>
<evidence type="ECO:0000259" key="8">
    <source>
        <dbReference type="Pfam" id="PF02706"/>
    </source>
</evidence>
<dbReference type="EMBL" id="JABXWT010000011">
    <property type="protein sequence ID" value="NVO57329.1"/>
    <property type="molecule type" value="Genomic_DNA"/>
</dbReference>
<feature type="domain" description="Polysaccharide chain length determinant N-terminal" evidence="8">
    <location>
        <begin position="29"/>
        <end position="117"/>
    </location>
</feature>
<feature type="transmembrane region" description="Helical" evidence="7">
    <location>
        <begin position="44"/>
        <end position="64"/>
    </location>
</feature>
<dbReference type="RefSeq" id="WP_176866384.1">
    <property type="nucleotide sequence ID" value="NZ_JABXWT010000011.1"/>
</dbReference>
<evidence type="ECO:0000256" key="3">
    <source>
        <dbReference type="ARBA" id="ARBA00022692"/>
    </source>
</evidence>
<feature type="region of interest" description="Disordered" evidence="6">
    <location>
        <begin position="153"/>
        <end position="173"/>
    </location>
</feature>
<reference evidence="9 10" key="1">
    <citation type="submission" date="2020-06" db="EMBL/GenBank/DDBJ databases">
        <authorList>
            <person name="Cao W.R."/>
        </authorList>
    </citation>
    <scope>NUCLEOTIDE SEQUENCE [LARGE SCALE GENOMIC DNA]</scope>
    <source>
        <strain evidence="9 10">B1Z28</strain>
    </source>
</reference>
<gene>
    <name evidence="9" type="ORF">HW561_16160</name>
</gene>
<dbReference type="InterPro" id="IPR050445">
    <property type="entry name" value="Bact_polysacc_biosynth/exp"/>
</dbReference>
<accession>A0ABX2PU61</accession>
<proteinExistence type="predicted"/>